<feature type="compositionally biased region" description="Polar residues" evidence="7">
    <location>
        <begin position="3889"/>
        <end position="3905"/>
    </location>
</feature>
<keyword evidence="8" id="KW-0472">Membrane</keyword>
<gene>
    <name evidence="10" type="ORF">AB1Y20_003988</name>
</gene>
<comment type="similarity">
    <text evidence="6">Belongs to the TRAFAC class myosin-kinesin ATPase superfamily. Myosin family.</text>
</comment>
<keyword evidence="3 6" id="KW-0518">Myosin</keyword>
<keyword evidence="5 6" id="KW-0009">Actin-binding</keyword>
<dbReference type="GO" id="GO:0016020">
    <property type="term" value="C:membrane"/>
    <property type="evidence" value="ECO:0007669"/>
    <property type="project" value="TreeGrafter"/>
</dbReference>
<evidence type="ECO:0000256" key="1">
    <source>
        <dbReference type="ARBA" id="ARBA00022741"/>
    </source>
</evidence>
<dbReference type="GO" id="GO:0005737">
    <property type="term" value="C:cytoplasm"/>
    <property type="evidence" value="ECO:0007669"/>
    <property type="project" value="TreeGrafter"/>
</dbReference>
<dbReference type="InterPro" id="IPR036961">
    <property type="entry name" value="Kinesin_motor_dom_sf"/>
</dbReference>
<evidence type="ECO:0000259" key="9">
    <source>
        <dbReference type="PROSITE" id="PS51456"/>
    </source>
</evidence>
<dbReference type="GO" id="GO:0005524">
    <property type="term" value="F:ATP binding"/>
    <property type="evidence" value="ECO:0007669"/>
    <property type="project" value="UniProtKB-UniRule"/>
</dbReference>
<keyword evidence="1 6" id="KW-0547">Nucleotide-binding</keyword>
<dbReference type="Gene3D" id="1.20.58.530">
    <property type="match status" value="1"/>
</dbReference>
<dbReference type="PANTHER" id="PTHR13140:SF706">
    <property type="entry name" value="DILUTE CLASS UNCONVENTIONAL MYOSIN, ISOFORM C"/>
    <property type="match status" value="1"/>
</dbReference>
<comment type="caution">
    <text evidence="10">The sequence shown here is derived from an EMBL/GenBank/DDBJ whole genome shotgun (WGS) entry which is preliminary data.</text>
</comment>
<dbReference type="Proteomes" id="UP001515480">
    <property type="component" value="Unassembled WGS sequence"/>
</dbReference>
<feature type="compositionally biased region" description="Low complexity" evidence="7">
    <location>
        <begin position="3906"/>
        <end position="3918"/>
    </location>
</feature>
<sequence>MFAPRKNEPKASPRDRGFTFSNFSKLLSPGGRLERTASQIVGSLVWVADEKECYALGKGAVPLRPVCLFATSASCCVPLPALCLFLLCTSSCCVPLPALYLFLVYASPCSVPLPAVCLFLLYTSSCSVPLRPVCLFVTSASCSVPLPAVCLFLLCTSSCCVPLPALYLFLVYASPCCVPFPAVHLFLLSASSPCVPLRPACLFTLLVRADGDTAEVELQHSGQTITTSKTWPYDEKDARESDLVQMFNVDIPNILCTLRARHTGGASCYTNVGAKAILISVNPYRWLDIYTSDLMREHYEAFGTKELQPHVYALASDAYKALCIHGKSQSIVTSGESGSGKTENSKQVFRFLAEIAGSQNAPTEGHISMQQLLVHSNPVLEGFGNAKTCRNNNSSRFGKLVTVHFDSSGKIVASNTRNYLLEKTRVTTVPTAERNYHIFYQARRAACGVPSGSRPTGRVLLVAPQMLAGLDPRQRGLRSLSTLKDFMITSQPGASTEVEGLDDHAEFKLTMDSMQALGFSEEEQQKILDIVGALLHLSNCKFVLDDSVAHGNDAAKLGDNKAVATKLLALEHYGFTGAMTGFKVREMTTTMTVEAASKNRDTFIAATYAQLFDWLVQRINRVGLERMEGDAMETTKFIGVLDIFGFEIFETNSFEQLCINFANEKLQRNFTSSTFQSEEGLYQAEGIEFDHIPYIDNTVVLELIDLNPKPPHNKRGILQLLEEETKLPNTTDTTLLQKIKTSYDKHPAFSTHFKTPSVFTVKHYAGEVVYGVDGWLHKSVEFISPELVSAMHKSTDPLVSELFTLESSRQSQVKSDKQGSRKPSVGVKFAKQLSNLITLIESTSCHYVRCIKPNSERSPTAFDSHLVLEQLKYSGVFEAVMIRKCGYPFRLMHREFENRYRCILSSDARKSFDATRSAGRNPLELMIPALRSAPLLNGAELTDIKLGKTMVFFRSTENRALEHARELVVTNLISVGQAFSRGLMARAAKWKLRAARKALTAAMAAKDLPQLHEALLLVQTPQRTFFKNQPLTFTLHVPEWADVMSLQADLVEEKRVEASLSSILQSKDFDAVYRSLLAEFNIASALSSESRLGRKVPSLDAAECVIGLTEGVAEHDHERLTKALDAAERLGLASRLETPMKVAKGEIGRLEKGMVIEEKLVVEMAANRSKYLGGGKWDHKTIGTQKLKAALEEGERFPLISKRGLRLIKQAHLSIKLRDQLAADDWRALVSTLEALSDDELKSMEEVEAAWSEVNDKCTEGEHALETALETGCSVRVAGDKPWDRSSMTKEHVSAAVASVRTFPHVTERGHKLLAQAACILSLRDALMTSCKWTDAGSWDKLSKLLHATPPECKDLREVVAAWQEYGEMRAKTESEVTRALSSGRAQRKGGAWDHSELETASLKAALNQLTSFPAMTEAGQVLSKKGMLVASLREALMVADWNHASSWEVLSRVLESSEAAAALKLAAGSEADEVYAAQVELNEKRTALENEIRIQMKRGRSTKNSVGRSWDHSTISTKELSAAVDELSAFPKLSESGTALLEEAKLVIELRQILIGSEWSAPASWAALANFLEALDFNVLELEEVKAASTEFEDVRLSTEESVTQALSNGRSTTTDGAQWSHAFIVIEGLKVALSSLRSFPRMSQIGIGLAAQADCSIRIREALLGCSWSDAATWKALPGLLESIALELREGDEYRNAWKEFYAMRDQTEAAVTKALQSGRSTRLGHAPSQRLSGEWRTNARRSSLDAAIGDVGEADEVQRFRNRSSSRYSVSKVPGEMSTPEGWSHDAIEVQPLTDALQQLNAFARLSESGVALSQGGAYVLKLRQLLPACSWGPLRDDAGAVEAWAALKPLVEPKPRLDAPLAAEEVKAARAEFNDRRLLCEREVHQAMAEGRSFALPDGTWSHESISTATLSTALAELRAFPLKSEVGSSLSKAADFTLKLRALLLECNPAKASSWSGLADLLDSAEASALASLDEMKYACAELQDVRVAFEHAVTALLATGAATKQAGGWNHKTIETGELKSALSELRAFPRSSPEREILLKQGDFIVILRETLQQCDPARAITWIGLAELLDSSKNMQLDTLNEVRDALSEFTDVRLAFEGQVVAALKTGGSTKQADAWNHDTIDTASLKATLAELQAFPRTSEEREALLKEGALTLKIREVLLQCDWTRSVSWAPLADLLETETARAHSSCQAVREATQELDDKRLATEASVVSELKRGRAVRAATEWSHDSISVAELTSALAELNSFPRISTEGALLGKRGALAVKIRESLLKCDPSSAASWLSLAELLDATPEGDAALDGFDELQNARAEFVDTRVAFEGQVVAALKTGGSTKQADVWNHDTIDTASLKATLAELQAFPRTSEEREALLKEGALALKIREVLLQCDWTRSVSWAPLADLLETETARAHSSCQAVREATQELDDKRLATEASVVSELKRGRAVRAATEWSHDSISVAELTSALAELNSFPRISTEGALLGKRGALAVKIRESLLKCDPSSAASWLSLAELLDATPEGDAALDGFDELQNARAEFVDTRVAFEGQVVAALKTGGSTKQADVWNHDTIDTASLKATLAELQAFPRTSEEREALLKEGALALKIREVLLQCDWTRSVSWAPLADLLETETARAHSSCQAVREATQELDDKRLATEASVVSELKRGRAVRAATKWSHDSISITELTAALAELNSFPRISTEGALLGKRGALAVKIRESLLKCDSSRAASWLSLAELLDATPEGDAALDGFDELQNARAEFVDTRVAFEGQVVAALKTGGSTKQADVWNHDTIDTASLKATLAELQAFPRTSEEREALLKEGALALKIREVLLQCDWTRSVSWAPLADLLETETARAHSSCQAVREATQELDDKRLATEASVVSELKRGRAVRAATEWNHDSISVAELTAALAELNSFPRISTEGALLGKRGALAVKIRESLRKCDPSSAASWLSLAELLDATPEGDAALDGFDELQNARLEFNEVRDAVEANLRLEIGRNRVIRVSGGSFTPSDPAAICSRWDHSKLQVEPLLTAASEAESFPRPTSSCIALASRARLILRVREALLKCIWEEARTWKELLQVTEAVSAEVAAEELEGAEELQEIRSAMQEFDDMQSFTELRVKVAMASGSSLKDSHGRWDHSSLSVLLLKETLQQLEEFPQPSMNGKKLAKEASVIIQVREALALASWSSAASWAPLSKLLDGLPAEAWEFSEVDSARGELFDKRTSLVKILDDAMGKNQSRRKDEGLWDHSELATEAIEKARSECADFPKRTPEMEKLMACAAVVVSVRSALLRVEREKPSTWTIVLNALHAVELPEHQSLPEVKAAWLEFRETRNRAVEDLKMALKAGHSRPVGKAKRWDHDGLDSETLARAIFQLETFPKIDSPSTSADKSRNSASNPRRSMINAEKAADSLVVSAKSIVKLRELLKGNEWAELHRMLQQVERNADRPHELVTDELRRASQELEEMAVIQEEALMECLKNGRSVRRPTSLGGGWDHSKLSTQELLLAADALRAFPLQRPTAAPLLKNAAFVSSLRDLLKQRNWARLKSVLDSCEPELRNLEEAVAAASEFEETRQLIEDELSSALVSGRSLKQIGKKTMLSFADKSYVVDVTWDHSGLKDGMERLSAAVAAAEAFPQPSGKSRQLVNSAALSAKIRKIIYGGELGELRTLFATVKDKDLLRTEEVEMAWQEYLCMELERATKKKDQAALKEGLALAAAHGMLPVEKPMHKALEVFIDPPQIIHEPYPEAIPGPDGRVHIEVTVRNATSLQWVKNGIALKEGADGGRIMGVHKPELIITHLLGRDKDQKVWCVAKNKWGSAQTQQVILRVPGSLEQDKPSVAVTAALGRTAAMSMETSEASETKSIFGSAMAAVRSVRERSVSNMKGRSTSNAAVSKQGSSNDSRSMRSGSILNDGDRIDEASLAALNGLRRADGSIVDETHKKTPTLVSTGL</sequence>
<keyword evidence="8" id="KW-0812">Transmembrane</keyword>
<keyword evidence="2 6" id="KW-0067">ATP-binding</keyword>
<evidence type="ECO:0000256" key="6">
    <source>
        <dbReference type="PROSITE-ProRule" id="PRU00782"/>
    </source>
</evidence>
<evidence type="ECO:0000256" key="7">
    <source>
        <dbReference type="SAM" id="MobiDB-lite"/>
    </source>
</evidence>
<feature type="region of interest" description="Disordered" evidence="7">
    <location>
        <begin position="3887"/>
        <end position="3922"/>
    </location>
</feature>
<dbReference type="GO" id="GO:0016459">
    <property type="term" value="C:myosin complex"/>
    <property type="evidence" value="ECO:0007669"/>
    <property type="project" value="UniProtKB-KW"/>
</dbReference>
<dbReference type="Pfam" id="PF00063">
    <property type="entry name" value="Myosin_head"/>
    <property type="match status" value="2"/>
</dbReference>
<dbReference type="SMART" id="SM00242">
    <property type="entry name" value="MYSc"/>
    <property type="match status" value="1"/>
</dbReference>
<dbReference type="GO" id="GO:0000146">
    <property type="term" value="F:microfilament motor activity"/>
    <property type="evidence" value="ECO:0007669"/>
    <property type="project" value="TreeGrafter"/>
</dbReference>
<keyword evidence="8" id="KW-1133">Transmembrane helix</keyword>
<dbReference type="GO" id="GO:0051015">
    <property type="term" value="F:actin filament binding"/>
    <property type="evidence" value="ECO:0007669"/>
    <property type="project" value="TreeGrafter"/>
</dbReference>
<evidence type="ECO:0000256" key="4">
    <source>
        <dbReference type="ARBA" id="ARBA00023175"/>
    </source>
</evidence>
<evidence type="ECO:0000256" key="8">
    <source>
        <dbReference type="SAM" id="Phobius"/>
    </source>
</evidence>
<feature type="binding site" evidence="6">
    <location>
        <begin position="335"/>
        <end position="342"/>
    </location>
    <ligand>
        <name>ATP</name>
        <dbReference type="ChEBI" id="CHEBI:30616"/>
    </ligand>
</feature>
<feature type="transmembrane region" description="Helical" evidence="8">
    <location>
        <begin position="133"/>
        <end position="154"/>
    </location>
</feature>
<dbReference type="GO" id="GO:0007015">
    <property type="term" value="P:actin filament organization"/>
    <property type="evidence" value="ECO:0007669"/>
    <property type="project" value="TreeGrafter"/>
</dbReference>
<keyword evidence="4 6" id="KW-0505">Motor protein</keyword>
<evidence type="ECO:0000256" key="2">
    <source>
        <dbReference type="ARBA" id="ARBA00022840"/>
    </source>
</evidence>
<name>A0AB34J8H1_PRYPA</name>
<evidence type="ECO:0000256" key="5">
    <source>
        <dbReference type="ARBA" id="ARBA00023203"/>
    </source>
</evidence>
<evidence type="ECO:0000313" key="11">
    <source>
        <dbReference type="Proteomes" id="UP001515480"/>
    </source>
</evidence>
<dbReference type="Gene3D" id="3.40.850.10">
    <property type="entry name" value="Kinesin motor domain"/>
    <property type="match status" value="1"/>
</dbReference>
<dbReference type="InterPro" id="IPR027417">
    <property type="entry name" value="P-loop_NTPase"/>
</dbReference>
<dbReference type="CDD" id="cd00124">
    <property type="entry name" value="MYSc"/>
    <property type="match status" value="1"/>
</dbReference>
<dbReference type="Gene3D" id="1.20.120.720">
    <property type="entry name" value="Myosin VI head, motor domain, U50 subdomain"/>
    <property type="match status" value="1"/>
</dbReference>
<keyword evidence="11" id="KW-1185">Reference proteome</keyword>
<feature type="region of interest" description="Actin-binding" evidence="6">
    <location>
        <begin position="833"/>
        <end position="855"/>
    </location>
</feature>
<feature type="transmembrane region" description="Helical" evidence="8">
    <location>
        <begin position="99"/>
        <end position="121"/>
    </location>
</feature>
<dbReference type="EMBL" id="JBGBPQ010000012">
    <property type="protein sequence ID" value="KAL1514908.1"/>
    <property type="molecule type" value="Genomic_DNA"/>
</dbReference>
<dbReference type="PROSITE" id="PS51456">
    <property type="entry name" value="MYOSIN_MOTOR"/>
    <property type="match status" value="1"/>
</dbReference>
<evidence type="ECO:0000256" key="3">
    <source>
        <dbReference type="ARBA" id="ARBA00023123"/>
    </source>
</evidence>
<feature type="region of interest" description="Disordered" evidence="7">
    <location>
        <begin position="3390"/>
        <end position="3411"/>
    </location>
</feature>
<protein>
    <recommendedName>
        <fullName evidence="9">Myosin motor domain-containing protein</fullName>
    </recommendedName>
</protein>
<dbReference type="PRINTS" id="PR00193">
    <property type="entry name" value="MYOSINHEAVY"/>
</dbReference>
<accession>A0AB34J8H1</accession>
<feature type="domain" description="Myosin motor" evidence="9">
    <location>
        <begin position="238"/>
        <end position="966"/>
    </location>
</feature>
<organism evidence="10 11">
    <name type="scientific">Prymnesium parvum</name>
    <name type="common">Toxic golden alga</name>
    <dbReference type="NCBI Taxonomy" id="97485"/>
    <lineage>
        <taxon>Eukaryota</taxon>
        <taxon>Haptista</taxon>
        <taxon>Haptophyta</taxon>
        <taxon>Prymnesiophyceae</taxon>
        <taxon>Prymnesiales</taxon>
        <taxon>Prymnesiaceae</taxon>
        <taxon>Prymnesium</taxon>
    </lineage>
</organism>
<proteinExistence type="inferred from homology"/>
<dbReference type="Gene3D" id="1.10.10.820">
    <property type="match status" value="1"/>
</dbReference>
<dbReference type="PANTHER" id="PTHR13140">
    <property type="entry name" value="MYOSIN"/>
    <property type="match status" value="1"/>
</dbReference>
<reference evidence="10 11" key="1">
    <citation type="journal article" date="2024" name="Science">
        <title>Giant polyketide synthase enzymes in the biosynthesis of giant marine polyether toxins.</title>
        <authorList>
            <person name="Fallon T.R."/>
            <person name="Shende V.V."/>
            <person name="Wierzbicki I.H."/>
            <person name="Pendleton A.L."/>
            <person name="Watervoot N.F."/>
            <person name="Auber R.P."/>
            <person name="Gonzalez D.J."/>
            <person name="Wisecaver J.H."/>
            <person name="Moore B.S."/>
        </authorList>
    </citation>
    <scope>NUCLEOTIDE SEQUENCE [LARGE SCALE GENOMIC DNA]</scope>
    <source>
        <strain evidence="10 11">12B1</strain>
    </source>
</reference>
<dbReference type="Gene3D" id="1.20.5.4820">
    <property type="match status" value="1"/>
</dbReference>
<evidence type="ECO:0000313" key="10">
    <source>
        <dbReference type="EMBL" id="KAL1514908.1"/>
    </source>
</evidence>
<feature type="compositionally biased region" description="Polar residues" evidence="7">
    <location>
        <begin position="3391"/>
        <end position="3407"/>
    </location>
</feature>
<dbReference type="InterPro" id="IPR001609">
    <property type="entry name" value="Myosin_head_motor_dom-like"/>
</dbReference>
<feature type="transmembrane region" description="Helical" evidence="8">
    <location>
        <begin position="66"/>
        <end position="87"/>
    </location>
</feature>
<dbReference type="SUPFAM" id="SSF52540">
    <property type="entry name" value="P-loop containing nucleoside triphosphate hydrolases"/>
    <property type="match status" value="1"/>
</dbReference>